<evidence type="ECO:0000259" key="2">
    <source>
        <dbReference type="Pfam" id="PF16697"/>
    </source>
</evidence>
<feature type="compositionally biased region" description="Acidic residues" evidence="1">
    <location>
        <begin position="104"/>
        <end position="128"/>
    </location>
</feature>
<evidence type="ECO:0000256" key="1">
    <source>
        <dbReference type="SAM" id="MobiDB-lite"/>
    </source>
</evidence>
<reference evidence="4 5" key="1">
    <citation type="submission" date="2018-11" db="EMBL/GenBank/DDBJ databases">
        <title>Genome sequences of Brenneria nigrifluens and Brenneria rubrifaciens.</title>
        <authorList>
            <person name="Poret-Peterson A.T."/>
            <person name="McClean A.E."/>
            <person name="Kluepfel D.A."/>
        </authorList>
    </citation>
    <scope>NUCLEOTIDE SEQUENCE [LARGE SCALE GENOMIC DNA]</scope>
    <source>
        <strain evidence="4 5">6D370</strain>
    </source>
</reference>
<evidence type="ECO:0000313" key="5">
    <source>
        <dbReference type="Proteomes" id="UP000299580"/>
    </source>
</evidence>
<feature type="domain" description="YscD-like Bon-like" evidence="3">
    <location>
        <begin position="197"/>
        <end position="259"/>
    </location>
</feature>
<accession>A0A4P8QYM3</accession>
<dbReference type="InterPro" id="IPR032030">
    <property type="entry name" value="YscD_cytoplasmic_dom"/>
</dbReference>
<feature type="domain" description="YscD cytoplasmic" evidence="2">
    <location>
        <begin position="5"/>
        <end position="100"/>
    </location>
</feature>
<keyword evidence="5" id="KW-1185">Reference proteome</keyword>
<dbReference type="InterPro" id="IPR053946">
    <property type="entry name" value="YscD_ppl_3rd"/>
</dbReference>
<dbReference type="OrthoDB" id="9156149at2"/>
<evidence type="ECO:0000259" key="3">
    <source>
        <dbReference type="Pfam" id="PF21934"/>
    </source>
</evidence>
<name>A0A4P8QYM3_9GAMM</name>
<dbReference type="RefSeq" id="WP_137713572.1">
    <property type="nucleotide sequence ID" value="NZ_CP034035.1"/>
</dbReference>
<protein>
    <submittedName>
        <fullName evidence="4">EscD/YscD/HrpQ family type III secretion system inner membrane ring protein</fullName>
    </submittedName>
</protein>
<gene>
    <name evidence="4" type="ORF">EH207_08375</name>
</gene>
<dbReference type="AlphaFoldDB" id="A0A4P8QYM3"/>
<dbReference type="Pfam" id="PF16697">
    <property type="entry name" value="Yop-YscD_cpl"/>
    <property type="match status" value="1"/>
</dbReference>
<dbReference type="SUPFAM" id="SSF49879">
    <property type="entry name" value="SMAD/FHA domain"/>
    <property type="match status" value="1"/>
</dbReference>
<dbReference type="KEGG" id="brb:EH207_08375"/>
<organism evidence="4 5">
    <name type="scientific">Brenneria rubrifaciens</name>
    <dbReference type="NCBI Taxonomy" id="55213"/>
    <lineage>
        <taxon>Bacteria</taxon>
        <taxon>Pseudomonadati</taxon>
        <taxon>Pseudomonadota</taxon>
        <taxon>Gammaproteobacteria</taxon>
        <taxon>Enterobacterales</taxon>
        <taxon>Pectobacteriaceae</taxon>
        <taxon>Brenneria</taxon>
    </lineage>
</organism>
<dbReference type="Pfam" id="PF21934">
    <property type="entry name" value="Yop-YscD_ppl_3rd"/>
    <property type="match status" value="1"/>
</dbReference>
<dbReference type="InterPro" id="IPR008984">
    <property type="entry name" value="SMAD_FHA_dom_sf"/>
</dbReference>
<dbReference type="Gene3D" id="2.60.200.20">
    <property type="match status" value="1"/>
</dbReference>
<evidence type="ECO:0000313" key="4">
    <source>
        <dbReference type="EMBL" id="QCR08534.1"/>
    </source>
</evidence>
<dbReference type="EMBL" id="CP034035">
    <property type="protein sequence ID" value="QCR08534.1"/>
    <property type="molecule type" value="Genomic_DNA"/>
</dbReference>
<feature type="region of interest" description="Disordered" evidence="1">
    <location>
        <begin position="104"/>
        <end position="142"/>
    </location>
</feature>
<dbReference type="Proteomes" id="UP000299580">
    <property type="component" value="Chromosome"/>
</dbReference>
<sequence length="319" mass="35375">MFELRVLTGLHRGAALPLSGSSWIVGAADDADLVLYDPGIKPYHCQLKMSQSDTKETIWTLSAQEGALCDAEGHAITQVDTLPPGTPFAAGHIWLCVVAAETPWQDEDESPSPAEAETETEEEQEEPPAAEMPPADAPVPSPPPPARLPLWAKGCYLLLSLLLIVMIGSWQLQESVAMSPAPEPKDSRRTLNTLPQLDNVLRTLLRERELGNVVKLASSYDRITLTGQLTSEAQKKLERMLLQFHQRYRTALSVDNRTQLKMEQLPFQIVQVTSGPRANVVTSDGRRLFIGDEIDSLRLVNIDDHQIEFSGKQQIKVKW</sequence>
<proteinExistence type="predicted"/>